<evidence type="ECO:0000313" key="2">
    <source>
        <dbReference type="EMBL" id="ORX44764.1"/>
    </source>
</evidence>
<organism evidence="2 3">
    <name type="scientific">Hesseltinella vesiculosa</name>
    <dbReference type="NCBI Taxonomy" id="101127"/>
    <lineage>
        <taxon>Eukaryota</taxon>
        <taxon>Fungi</taxon>
        <taxon>Fungi incertae sedis</taxon>
        <taxon>Mucoromycota</taxon>
        <taxon>Mucoromycotina</taxon>
        <taxon>Mucoromycetes</taxon>
        <taxon>Mucorales</taxon>
        <taxon>Cunninghamellaceae</taxon>
        <taxon>Hesseltinella</taxon>
    </lineage>
</organism>
<dbReference type="PROSITE" id="PS50181">
    <property type="entry name" value="FBOX"/>
    <property type="match status" value="1"/>
</dbReference>
<name>A0A1X2G4H3_9FUNG</name>
<comment type="caution">
    <text evidence="2">The sequence shown here is derived from an EMBL/GenBank/DDBJ whole genome shotgun (WGS) entry which is preliminary data.</text>
</comment>
<evidence type="ECO:0000313" key="3">
    <source>
        <dbReference type="Proteomes" id="UP000242146"/>
    </source>
</evidence>
<reference evidence="2 3" key="1">
    <citation type="submission" date="2016-07" db="EMBL/GenBank/DDBJ databases">
        <title>Pervasive Adenine N6-methylation of Active Genes in Fungi.</title>
        <authorList>
            <consortium name="DOE Joint Genome Institute"/>
            <person name="Mondo S.J."/>
            <person name="Dannebaum R.O."/>
            <person name="Kuo R.C."/>
            <person name="Labutti K."/>
            <person name="Haridas S."/>
            <person name="Kuo A."/>
            <person name="Salamov A."/>
            <person name="Ahrendt S.R."/>
            <person name="Lipzen A."/>
            <person name="Sullivan W."/>
            <person name="Andreopoulos W.B."/>
            <person name="Clum A."/>
            <person name="Lindquist E."/>
            <person name="Daum C."/>
            <person name="Ramamoorthy G.K."/>
            <person name="Gryganskyi A."/>
            <person name="Culley D."/>
            <person name="Magnuson J.K."/>
            <person name="James T.Y."/>
            <person name="O'Malley M.A."/>
            <person name="Stajich J.E."/>
            <person name="Spatafora J.W."/>
            <person name="Visel A."/>
            <person name="Grigoriev I.V."/>
        </authorList>
    </citation>
    <scope>NUCLEOTIDE SEQUENCE [LARGE SCALE GENOMIC DNA]</scope>
    <source>
        <strain evidence="2 3">NRRL 3301</strain>
    </source>
</reference>
<accession>A0A1X2G4H3</accession>
<keyword evidence="3" id="KW-1185">Reference proteome</keyword>
<dbReference type="EMBL" id="MCGT01000046">
    <property type="protein sequence ID" value="ORX44764.1"/>
    <property type="molecule type" value="Genomic_DNA"/>
</dbReference>
<proteinExistence type="predicted"/>
<dbReference type="SUPFAM" id="SSF52047">
    <property type="entry name" value="RNI-like"/>
    <property type="match status" value="1"/>
</dbReference>
<evidence type="ECO:0000259" key="1">
    <source>
        <dbReference type="PROSITE" id="PS50181"/>
    </source>
</evidence>
<protein>
    <recommendedName>
        <fullName evidence="1">F-box domain-containing protein</fullName>
    </recommendedName>
</protein>
<dbReference type="InterPro" id="IPR032675">
    <property type="entry name" value="LRR_dom_sf"/>
</dbReference>
<sequence length="609" mass="68188">MSAQIELETKCHRSLTELPLEVLVIVDLLLDLTDRKELRFVNRYLNRVVTPRLFRTISFPKSKSNTKGFGGLQQILPLSSCRSIIDHLECQQHEHPTASLAQHVQAIQVNRDDIIAPLVCQLLNACPAVWDVTLDSMVLRQGWSIEWLERNDYLPMDLDTIQTSLGNLLRGRPNINKLRLVSYRGNEMRSAFLRLLPDLGHLRSLELDCFVWYAPDPDDWPSILPAIQKHCPDLTTLVCYFSRDDYYDAIGRWLMAKEDGRLDAAIQPWKSITNLSVDFADPTDDPYKLSRLVHFIGAKFPSLTSLTLAFSGAIKGSKPWMEFPRLCLLHLVSLKIVCNQGLAECLSVFGKFASTTTSNLTSLELDLTNSDLDVATVLSRFPSLQRLRIDSNGKLTCSSLGQDHPPHALMSLTVGRKTRYGASFDDGSALETISRICLSLEHLDVTLDCWNSSAPCEAVKEAFIKSIQHRFDGLIVSGTGRSQQPRFFSMSQASNLTRLTMSLSYCAFDGCRGLIILAILPTSPTDLADSIYPTVYNAWCVERQAGSRNLTVKTWGNDMPSALAALVNWDTDLDGVTLGDVGRLEFVGIIFLPSPPKHIHIETNYLMKK</sequence>
<feature type="domain" description="F-box" evidence="1">
    <location>
        <begin position="12"/>
        <end position="57"/>
    </location>
</feature>
<dbReference type="Gene3D" id="3.80.10.10">
    <property type="entry name" value="Ribonuclease Inhibitor"/>
    <property type="match status" value="1"/>
</dbReference>
<dbReference type="AlphaFoldDB" id="A0A1X2G4H3"/>
<dbReference type="Proteomes" id="UP000242146">
    <property type="component" value="Unassembled WGS sequence"/>
</dbReference>
<dbReference type="InterPro" id="IPR001810">
    <property type="entry name" value="F-box_dom"/>
</dbReference>
<gene>
    <name evidence="2" type="ORF">DM01DRAFT_1340292</name>
</gene>